<organism evidence="2 3">
    <name type="scientific">Mycteria americana</name>
    <name type="common">Wood stork</name>
    <dbReference type="NCBI Taxonomy" id="33587"/>
    <lineage>
        <taxon>Eukaryota</taxon>
        <taxon>Metazoa</taxon>
        <taxon>Chordata</taxon>
        <taxon>Craniata</taxon>
        <taxon>Vertebrata</taxon>
        <taxon>Euteleostomi</taxon>
        <taxon>Archelosauria</taxon>
        <taxon>Archosauria</taxon>
        <taxon>Dinosauria</taxon>
        <taxon>Saurischia</taxon>
        <taxon>Theropoda</taxon>
        <taxon>Coelurosauria</taxon>
        <taxon>Aves</taxon>
        <taxon>Neognathae</taxon>
        <taxon>Neoaves</taxon>
        <taxon>Aequornithes</taxon>
        <taxon>Ciconiiformes</taxon>
        <taxon>Ciconiidae</taxon>
        <taxon>Mycteria</taxon>
    </lineage>
</organism>
<accession>A0AAN7SF08</accession>
<gene>
    <name evidence="2" type="ORF">QYF61_014740</name>
</gene>
<evidence type="ECO:0000313" key="2">
    <source>
        <dbReference type="EMBL" id="KAK4827146.1"/>
    </source>
</evidence>
<dbReference type="Proteomes" id="UP001333110">
    <property type="component" value="Unassembled WGS sequence"/>
</dbReference>
<dbReference type="EMBL" id="JAUNZN010000002">
    <property type="protein sequence ID" value="KAK4827146.1"/>
    <property type="molecule type" value="Genomic_DNA"/>
</dbReference>
<name>A0AAN7SF08_MYCAM</name>
<proteinExistence type="predicted"/>
<dbReference type="AlphaFoldDB" id="A0AAN7SF08"/>
<evidence type="ECO:0000256" key="1">
    <source>
        <dbReference type="SAM" id="MobiDB-lite"/>
    </source>
</evidence>
<comment type="caution">
    <text evidence="2">The sequence shown here is derived from an EMBL/GenBank/DDBJ whole genome shotgun (WGS) entry which is preliminary data.</text>
</comment>
<protein>
    <submittedName>
        <fullName evidence="2">Uncharacterized protein</fullName>
    </submittedName>
</protein>
<evidence type="ECO:0000313" key="3">
    <source>
        <dbReference type="Proteomes" id="UP001333110"/>
    </source>
</evidence>
<feature type="region of interest" description="Disordered" evidence="1">
    <location>
        <begin position="1"/>
        <end position="30"/>
    </location>
</feature>
<reference evidence="2 3" key="1">
    <citation type="journal article" date="2023" name="J. Hered.">
        <title>Chromosome-level genome of the wood stork (Mycteria americana) provides insight into avian chromosome evolution.</title>
        <authorList>
            <person name="Flamio R. Jr."/>
            <person name="Ramstad K.M."/>
        </authorList>
    </citation>
    <scope>NUCLEOTIDE SEQUENCE [LARGE SCALE GENOMIC DNA]</scope>
    <source>
        <strain evidence="2">JAX WOST 10</strain>
    </source>
</reference>
<sequence length="64" mass="6996">MSSQSAEEGGCSATPIVPADGQVSSGSVWPLGSRERRRLPSRWAPSLIFPRELFDSVLSQMIYN</sequence>
<keyword evidence="3" id="KW-1185">Reference proteome</keyword>